<dbReference type="Proteomes" id="UP000192610">
    <property type="component" value="Unassembled WGS sequence"/>
</dbReference>
<accession>A0A1V9F4X6</accession>
<evidence type="ECO:0000313" key="2">
    <source>
        <dbReference type="Proteomes" id="UP000192610"/>
    </source>
</evidence>
<organism evidence="1 2">
    <name type="scientific">Niastella yeongjuensis</name>
    <dbReference type="NCBI Taxonomy" id="354355"/>
    <lineage>
        <taxon>Bacteria</taxon>
        <taxon>Pseudomonadati</taxon>
        <taxon>Bacteroidota</taxon>
        <taxon>Chitinophagia</taxon>
        <taxon>Chitinophagales</taxon>
        <taxon>Chitinophagaceae</taxon>
        <taxon>Niastella</taxon>
    </lineage>
</organism>
<gene>
    <name evidence="1" type="ORF">A4H97_23630</name>
</gene>
<sequence length="194" mass="22948">MDKLNKVLEILQREQERVIIAPQIVTENGRKKITWTNESEDECYIYPNDISIAGDKIAWFQSSIRDNHLVRIYEDNFSLSWEPETYNPVFGCYCLLMEWYKDHLIFIYQEKHCIYICSIKDKEINHFHFHGEDIERRDNLISYATYMDNPVDKVRLIQIPELIHVEPISTLEAEKCGLIPQGLNRPGNFLALKP</sequence>
<keyword evidence="2" id="KW-1185">Reference proteome</keyword>
<reference evidence="2" key="1">
    <citation type="submission" date="2016-04" db="EMBL/GenBank/DDBJ databases">
        <authorList>
            <person name="Chen L."/>
            <person name="Zhuang W."/>
            <person name="Wang G."/>
        </authorList>
    </citation>
    <scope>NUCLEOTIDE SEQUENCE [LARGE SCALE GENOMIC DNA]</scope>
    <source>
        <strain evidence="2">17621</strain>
    </source>
</reference>
<dbReference type="STRING" id="354355.SAMN05660816_04475"/>
<evidence type="ECO:0000313" key="1">
    <source>
        <dbReference type="EMBL" id="OQP53439.1"/>
    </source>
</evidence>
<dbReference type="AlphaFoldDB" id="A0A1V9F4X6"/>
<dbReference type="EMBL" id="LVXG01000006">
    <property type="protein sequence ID" value="OQP53439.1"/>
    <property type="molecule type" value="Genomic_DNA"/>
</dbReference>
<dbReference type="RefSeq" id="WP_081197783.1">
    <property type="nucleotide sequence ID" value="NZ_FOCZ01000008.1"/>
</dbReference>
<comment type="caution">
    <text evidence="1">The sequence shown here is derived from an EMBL/GenBank/DDBJ whole genome shotgun (WGS) entry which is preliminary data.</text>
</comment>
<protein>
    <submittedName>
        <fullName evidence="1">Uncharacterized protein</fullName>
    </submittedName>
</protein>
<name>A0A1V9F4X6_9BACT</name>
<proteinExistence type="predicted"/>
<dbReference type="OrthoDB" id="1493680at2"/>